<evidence type="ECO:0000313" key="2">
    <source>
        <dbReference type="Proteomes" id="UP000664521"/>
    </source>
</evidence>
<dbReference type="Proteomes" id="UP000664521">
    <property type="component" value="Unassembled WGS sequence"/>
</dbReference>
<dbReference type="EMBL" id="CAJPDS010000062">
    <property type="protein sequence ID" value="CAF9932179.1"/>
    <property type="molecule type" value="Genomic_DNA"/>
</dbReference>
<keyword evidence="2" id="KW-1185">Reference proteome</keyword>
<organism evidence="1 2">
    <name type="scientific">Heterodermia speciosa</name>
    <dbReference type="NCBI Taxonomy" id="116794"/>
    <lineage>
        <taxon>Eukaryota</taxon>
        <taxon>Fungi</taxon>
        <taxon>Dikarya</taxon>
        <taxon>Ascomycota</taxon>
        <taxon>Pezizomycotina</taxon>
        <taxon>Lecanoromycetes</taxon>
        <taxon>OSLEUM clade</taxon>
        <taxon>Lecanoromycetidae</taxon>
        <taxon>Caliciales</taxon>
        <taxon>Physciaceae</taxon>
        <taxon>Heterodermia</taxon>
    </lineage>
</organism>
<sequence length="111" mass="11743">MGPAGGPAESWTLYSSQEFPVGTDGHDVQATACAVNTFGQESVYRSEYNGLCFNGGSIGSGRGFSKPGSFSRCVIEFGPDPGTTKKRSLGQFNGWDVLSIKMIDDVVVPLN</sequence>
<protein>
    <submittedName>
        <fullName evidence="1">Uncharacterized protein</fullName>
    </submittedName>
</protein>
<gene>
    <name evidence="1" type="ORF">HETSPECPRED_008288</name>
</gene>
<comment type="caution">
    <text evidence="1">The sequence shown here is derived from an EMBL/GenBank/DDBJ whole genome shotgun (WGS) entry which is preliminary data.</text>
</comment>
<evidence type="ECO:0000313" key="1">
    <source>
        <dbReference type="EMBL" id="CAF9932179.1"/>
    </source>
</evidence>
<reference evidence="1" key="1">
    <citation type="submission" date="2021-03" db="EMBL/GenBank/DDBJ databases">
        <authorList>
            <person name="Tagirdzhanova G."/>
        </authorList>
    </citation>
    <scope>NUCLEOTIDE SEQUENCE</scope>
</reference>
<accession>A0A8H3FWP2</accession>
<name>A0A8H3FWP2_9LECA</name>
<dbReference type="OrthoDB" id="73875at2759"/>
<dbReference type="AlphaFoldDB" id="A0A8H3FWP2"/>
<proteinExistence type="predicted"/>